<organism evidence="2 3">
    <name type="scientific">Mucilaginibacter sabulilitoris</name>
    <dbReference type="NCBI Taxonomy" id="1173583"/>
    <lineage>
        <taxon>Bacteria</taxon>
        <taxon>Pseudomonadati</taxon>
        <taxon>Bacteroidota</taxon>
        <taxon>Sphingobacteriia</taxon>
        <taxon>Sphingobacteriales</taxon>
        <taxon>Sphingobacteriaceae</taxon>
        <taxon>Mucilaginibacter</taxon>
    </lineage>
</organism>
<accession>A0ABZ0THJ4</accession>
<dbReference type="Proteomes" id="UP001324380">
    <property type="component" value="Chromosome"/>
</dbReference>
<evidence type="ECO:0000313" key="2">
    <source>
        <dbReference type="EMBL" id="WPU92427.1"/>
    </source>
</evidence>
<proteinExistence type="predicted"/>
<dbReference type="SUPFAM" id="SSF53756">
    <property type="entry name" value="UDP-Glycosyltransferase/glycogen phosphorylase"/>
    <property type="match status" value="1"/>
</dbReference>
<evidence type="ECO:0000259" key="1">
    <source>
        <dbReference type="Pfam" id="PF00534"/>
    </source>
</evidence>
<dbReference type="Pfam" id="PF00534">
    <property type="entry name" value="Glycos_transf_1"/>
    <property type="match status" value="1"/>
</dbReference>
<reference evidence="2 3" key="1">
    <citation type="submission" date="2023-11" db="EMBL/GenBank/DDBJ databases">
        <title>Analysis of the Genomes of Mucilaginibacter gossypii cycad 4 and M. sabulilitoris SNA2: microbes with the potential for plant growth promotion.</title>
        <authorList>
            <person name="Hirsch A.M."/>
            <person name="Humm E."/>
            <person name="Rubbi M."/>
            <person name="Del Vecchio G."/>
            <person name="Ha S.M."/>
            <person name="Pellegrini M."/>
            <person name="Gunsalus R.P."/>
        </authorList>
    </citation>
    <scope>NUCLEOTIDE SEQUENCE [LARGE SCALE GENOMIC DNA]</scope>
    <source>
        <strain evidence="2 3">SNA2</strain>
    </source>
</reference>
<name>A0ABZ0THJ4_9SPHI</name>
<dbReference type="RefSeq" id="WP_321561589.1">
    <property type="nucleotide sequence ID" value="NZ_CP139558.1"/>
</dbReference>
<dbReference type="InterPro" id="IPR001296">
    <property type="entry name" value="Glyco_trans_1"/>
</dbReference>
<dbReference type="EMBL" id="CP139558">
    <property type="protein sequence ID" value="WPU92427.1"/>
    <property type="molecule type" value="Genomic_DNA"/>
</dbReference>
<protein>
    <recommendedName>
        <fullName evidence="1">Glycosyl transferase family 1 domain-containing protein</fullName>
    </recommendedName>
</protein>
<evidence type="ECO:0000313" key="3">
    <source>
        <dbReference type="Proteomes" id="UP001324380"/>
    </source>
</evidence>
<gene>
    <name evidence="2" type="ORF">SNE25_24170</name>
</gene>
<sequence>MKPYSLAFDLSEPKAGLLLRLIRVIVGNVKCYLVKTATIEPDLTGSSGMSVSYVAPEIKPDIAPSKEKDFFFLLISTIDQQENLKILLKAFSSEKLKGRKLVVVIKEKSESFYVMEWVSSTNVTIINSFDEELVSYLYKKASVFVNCSSNGDSKPGVIEAISNNCLLVLSDIQAFKGITNEKTKYFDPASESSIIDAVLSV</sequence>
<keyword evidence="3" id="KW-1185">Reference proteome</keyword>
<feature type="domain" description="Glycosyl transferase family 1" evidence="1">
    <location>
        <begin position="61"/>
        <end position="183"/>
    </location>
</feature>
<dbReference type="Gene3D" id="3.40.50.2000">
    <property type="entry name" value="Glycogen Phosphorylase B"/>
    <property type="match status" value="1"/>
</dbReference>